<name>A0AAV6URK8_9ARAC</name>
<feature type="compositionally biased region" description="Basic and acidic residues" evidence="5">
    <location>
        <begin position="628"/>
        <end position="660"/>
    </location>
</feature>
<reference evidence="7 8" key="1">
    <citation type="journal article" date="2022" name="Nat. Ecol. Evol.">
        <title>A masculinizing supergene underlies an exaggerated male reproductive morph in a spider.</title>
        <authorList>
            <person name="Hendrickx F."/>
            <person name="De Corte Z."/>
            <person name="Sonet G."/>
            <person name="Van Belleghem S.M."/>
            <person name="Kostlbacher S."/>
            <person name="Vangestel C."/>
        </authorList>
    </citation>
    <scope>NUCLEOTIDE SEQUENCE [LARGE SCALE GENOMIC DNA]</scope>
    <source>
        <strain evidence="7">W744_W776</strain>
    </source>
</reference>
<feature type="compositionally biased region" description="Polar residues" evidence="5">
    <location>
        <begin position="560"/>
        <end position="570"/>
    </location>
</feature>
<evidence type="ECO:0000313" key="8">
    <source>
        <dbReference type="Proteomes" id="UP000827092"/>
    </source>
</evidence>
<keyword evidence="8" id="KW-1185">Reference proteome</keyword>
<accession>A0AAV6URK8</accession>
<feature type="compositionally biased region" description="Basic and acidic residues" evidence="5">
    <location>
        <begin position="340"/>
        <end position="354"/>
    </location>
</feature>
<sequence length="680" mass="77518">MEKVTINNEVVLMRKFVKQAKIRAINGYTKEIRKLQNRKGSEDATSKFKRKAERLLAKVAILRKIHPDAVSRKALAKEKDWQAVLKEKNIPLEDQCYAMLANYAAVQSEVERFHKKYWDLVPKMPTFFKDWEEKSKDPMSKLEKKKAKEIRKNIKNIKFDKNNSNAVPIGSNNDTLVMKNDISTNKNAVNNANIPRKLMAADHKQIKNELDKNRSKVMSSTVVENNAVTKEEISDKSSKQSKVVLSHQNKSHLQVKNKQIKPGKILWNKKEKIEGGGRSSVVTVDSNEVEMNSEDEINSDEEEHSDEEKDSDDVEVEYSDDEKEHSAEEELNSEDEDSDKEGKSTEQMKSDKEGLSNSPSKFKFSPSNEIKNNEDLKMSYEDSDSENSDVEENEADSESDNAVEDEVTVAINKKPNVPKSKSNASKLAKDSQDIRSRLQALAESKLKSEIKRKRQKKPNSNKLVQENKTKAVAMINLNELLGLDEFPVEKAEDAVEETSDTKNRKDSFFLGKNGEVISESEDEDSPNPFPAKDRPAFKKKKIDDFAKPSSNGDSFKKKNFSTNSPQNSRSGFKGKDFAKNKRDFEEGDSSFKNRAQRRADLKHKGFQNKSFGERKPSKQFKPNAYAEPKNRDSFPKNKTDKPPNKNPVDDKPLHPSWEAKKKLKEIASSKFQGKRIVFND</sequence>
<evidence type="ECO:0000313" key="7">
    <source>
        <dbReference type="EMBL" id="KAG8186384.1"/>
    </source>
</evidence>
<feature type="compositionally biased region" description="Low complexity" evidence="5">
    <location>
        <begin position="356"/>
        <end position="368"/>
    </location>
</feature>
<evidence type="ECO:0000259" key="6">
    <source>
        <dbReference type="Pfam" id="PF09073"/>
    </source>
</evidence>
<feature type="compositionally biased region" description="Basic residues" evidence="5">
    <location>
        <begin position="450"/>
        <end position="459"/>
    </location>
</feature>
<feature type="region of interest" description="Disordered" evidence="5">
    <location>
        <begin position="228"/>
        <end position="257"/>
    </location>
</feature>
<feature type="compositionally biased region" description="Basic and acidic residues" evidence="5">
    <location>
        <begin position="487"/>
        <end position="507"/>
    </location>
</feature>
<feature type="compositionally biased region" description="Acidic residues" evidence="5">
    <location>
        <begin position="329"/>
        <end position="339"/>
    </location>
</feature>
<comment type="function">
    <text evidence="3">May be involved in regulating transcriptional activation of cardiac genes during the aging process. May play a role in biosynthesis and/or processing of SLC2A4 in adipose cells.</text>
</comment>
<protein>
    <recommendedName>
        <fullName evidence="1">Serum response factor-binding protein 1</fullName>
    </recommendedName>
    <alternativeName>
        <fullName evidence="4">SRF-dependent transcription regulation-associated protein</fullName>
    </alternativeName>
</protein>
<feature type="compositionally biased region" description="Acidic residues" evidence="5">
    <location>
        <begin position="287"/>
        <end position="321"/>
    </location>
</feature>
<evidence type="ECO:0000256" key="1">
    <source>
        <dbReference type="ARBA" id="ARBA00013459"/>
    </source>
</evidence>
<dbReference type="Proteomes" id="UP000827092">
    <property type="component" value="Unassembled WGS sequence"/>
</dbReference>
<feature type="compositionally biased region" description="Basic and acidic residues" evidence="5">
    <location>
        <begin position="229"/>
        <end position="238"/>
    </location>
</feature>
<dbReference type="GO" id="GO:0030490">
    <property type="term" value="P:maturation of SSU-rRNA"/>
    <property type="evidence" value="ECO:0007669"/>
    <property type="project" value="TreeGrafter"/>
</dbReference>
<feature type="compositionally biased region" description="Low complexity" evidence="5">
    <location>
        <begin position="412"/>
        <end position="426"/>
    </location>
</feature>
<dbReference type="AlphaFoldDB" id="A0AAV6URK8"/>
<dbReference type="Pfam" id="PF09073">
    <property type="entry name" value="BUD22"/>
    <property type="match status" value="1"/>
</dbReference>
<dbReference type="PANTHER" id="PTHR23325:SF1">
    <property type="entry name" value="SERUM RESPONSE FACTOR-BINDING PROTEIN 1"/>
    <property type="match status" value="1"/>
</dbReference>
<feature type="domain" description="Bud22" evidence="6">
    <location>
        <begin position="592"/>
        <end position="679"/>
    </location>
</feature>
<comment type="caution">
    <text evidence="7">The sequence shown here is derived from an EMBL/GenBank/DDBJ whole genome shotgun (WGS) entry which is preliminary data.</text>
</comment>
<organism evidence="7 8">
    <name type="scientific">Oedothorax gibbosus</name>
    <dbReference type="NCBI Taxonomy" id="931172"/>
    <lineage>
        <taxon>Eukaryota</taxon>
        <taxon>Metazoa</taxon>
        <taxon>Ecdysozoa</taxon>
        <taxon>Arthropoda</taxon>
        <taxon>Chelicerata</taxon>
        <taxon>Arachnida</taxon>
        <taxon>Araneae</taxon>
        <taxon>Araneomorphae</taxon>
        <taxon>Entelegynae</taxon>
        <taxon>Araneoidea</taxon>
        <taxon>Linyphiidae</taxon>
        <taxon>Erigoninae</taxon>
        <taxon>Oedothorax</taxon>
    </lineage>
</organism>
<dbReference type="GO" id="GO:0030686">
    <property type="term" value="C:90S preribosome"/>
    <property type="evidence" value="ECO:0007669"/>
    <property type="project" value="TreeGrafter"/>
</dbReference>
<dbReference type="InterPro" id="IPR037393">
    <property type="entry name" value="Bud22/SRFB1"/>
</dbReference>
<feature type="compositionally biased region" description="Acidic residues" evidence="5">
    <location>
        <begin position="381"/>
        <end position="407"/>
    </location>
</feature>
<evidence type="ECO:0000256" key="3">
    <source>
        <dbReference type="ARBA" id="ARBA00025646"/>
    </source>
</evidence>
<gene>
    <name evidence="7" type="ORF">JTE90_026802</name>
</gene>
<evidence type="ECO:0000256" key="5">
    <source>
        <dbReference type="SAM" id="MobiDB-lite"/>
    </source>
</evidence>
<evidence type="ECO:0000256" key="2">
    <source>
        <dbReference type="ARBA" id="ARBA00023054"/>
    </source>
</evidence>
<dbReference type="PANTHER" id="PTHR23325">
    <property type="entry name" value="SERUM RESPONSE FACTOR-BINDING"/>
    <property type="match status" value="1"/>
</dbReference>
<dbReference type="EMBL" id="JAFNEN010000304">
    <property type="protein sequence ID" value="KAG8186384.1"/>
    <property type="molecule type" value="Genomic_DNA"/>
</dbReference>
<dbReference type="InterPro" id="IPR015158">
    <property type="entry name" value="Bud22_dom"/>
</dbReference>
<evidence type="ECO:0000256" key="4">
    <source>
        <dbReference type="ARBA" id="ARBA00033254"/>
    </source>
</evidence>
<feature type="compositionally biased region" description="Basic and acidic residues" evidence="5">
    <location>
        <begin position="427"/>
        <end position="436"/>
    </location>
</feature>
<feature type="compositionally biased region" description="Basic and acidic residues" evidence="5">
    <location>
        <begin position="531"/>
        <end position="546"/>
    </location>
</feature>
<dbReference type="GO" id="GO:0005634">
    <property type="term" value="C:nucleus"/>
    <property type="evidence" value="ECO:0007669"/>
    <property type="project" value="TreeGrafter"/>
</dbReference>
<feature type="region of interest" description="Disordered" evidence="5">
    <location>
        <begin position="486"/>
        <end position="660"/>
    </location>
</feature>
<feature type="compositionally biased region" description="Basic and acidic residues" evidence="5">
    <location>
        <begin position="371"/>
        <end position="380"/>
    </location>
</feature>
<proteinExistence type="predicted"/>
<feature type="region of interest" description="Disordered" evidence="5">
    <location>
        <begin position="274"/>
        <end position="468"/>
    </location>
</feature>
<keyword evidence="2" id="KW-0175">Coiled coil</keyword>
<feature type="compositionally biased region" description="Basic and acidic residues" evidence="5">
    <location>
        <begin position="573"/>
        <end position="584"/>
    </location>
</feature>